<dbReference type="AlphaFoldDB" id="A0AAD6M730"/>
<protein>
    <submittedName>
        <fullName evidence="1">Uncharacterized protein</fullName>
    </submittedName>
</protein>
<reference evidence="1" key="1">
    <citation type="journal article" date="2023" name="Mol. Ecol. Resour.">
        <title>Chromosome-level genome assembly of a triploid poplar Populus alba 'Berolinensis'.</title>
        <authorList>
            <person name="Chen S."/>
            <person name="Yu Y."/>
            <person name="Wang X."/>
            <person name="Wang S."/>
            <person name="Zhang T."/>
            <person name="Zhou Y."/>
            <person name="He R."/>
            <person name="Meng N."/>
            <person name="Wang Y."/>
            <person name="Liu W."/>
            <person name="Liu Z."/>
            <person name="Liu J."/>
            <person name="Guo Q."/>
            <person name="Huang H."/>
            <person name="Sederoff R.R."/>
            <person name="Wang G."/>
            <person name="Qu G."/>
            <person name="Chen S."/>
        </authorList>
    </citation>
    <scope>NUCLEOTIDE SEQUENCE</scope>
    <source>
        <strain evidence="1">SC-2020</strain>
    </source>
</reference>
<proteinExistence type="predicted"/>
<gene>
    <name evidence="1" type="ORF">NC653_028091</name>
</gene>
<comment type="caution">
    <text evidence="1">The sequence shown here is derived from an EMBL/GenBank/DDBJ whole genome shotgun (WGS) entry which is preliminary data.</text>
</comment>
<keyword evidence="2" id="KW-1185">Reference proteome</keyword>
<sequence>MFSESLCKSNPLYSDKRIDRYACQQGPKAEQQLDSFNCHVPTES</sequence>
<organism evidence="1 2">
    <name type="scientific">Populus alba x Populus x berolinensis</name>
    <dbReference type="NCBI Taxonomy" id="444605"/>
    <lineage>
        <taxon>Eukaryota</taxon>
        <taxon>Viridiplantae</taxon>
        <taxon>Streptophyta</taxon>
        <taxon>Embryophyta</taxon>
        <taxon>Tracheophyta</taxon>
        <taxon>Spermatophyta</taxon>
        <taxon>Magnoliopsida</taxon>
        <taxon>eudicotyledons</taxon>
        <taxon>Gunneridae</taxon>
        <taxon>Pentapetalae</taxon>
        <taxon>rosids</taxon>
        <taxon>fabids</taxon>
        <taxon>Malpighiales</taxon>
        <taxon>Salicaceae</taxon>
        <taxon>Saliceae</taxon>
        <taxon>Populus</taxon>
    </lineage>
</organism>
<dbReference type="EMBL" id="JAQIZT010000011">
    <property type="protein sequence ID" value="KAJ6980163.1"/>
    <property type="molecule type" value="Genomic_DNA"/>
</dbReference>
<evidence type="ECO:0000313" key="1">
    <source>
        <dbReference type="EMBL" id="KAJ6980163.1"/>
    </source>
</evidence>
<accession>A0AAD6M730</accession>
<dbReference type="Proteomes" id="UP001164929">
    <property type="component" value="Chromosome 11"/>
</dbReference>
<evidence type="ECO:0000313" key="2">
    <source>
        <dbReference type="Proteomes" id="UP001164929"/>
    </source>
</evidence>
<name>A0AAD6M730_9ROSI</name>